<dbReference type="InterPro" id="IPR011268">
    <property type="entry name" value="Purine_phosphorylase"/>
</dbReference>
<evidence type="ECO:0000256" key="3">
    <source>
        <dbReference type="ARBA" id="ARBA00022676"/>
    </source>
</evidence>
<dbReference type="PANTHER" id="PTHR11904">
    <property type="entry name" value="METHYLTHIOADENOSINE/PURINE NUCLEOSIDE PHOSPHORYLASE"/>
    <property type="match status" value="1"/>
</dbReference>
<feature type="binding site" evidence="6">
    <location>
        <position position="218"/>
    </location>
    <ligand>
        <name>phosphate</name>
        <dbReference type="ChEBI" id="CHEBI:43474"/>
    </ligand>
</feature>
<dbReference type="SUPFAM" id="SSF53167">
    <property type="entry name" value="Purine and uridine phosphorylases"/>
    <property type="match status" value="1"/>
</dbReference>
<reference evidence="8 9" key="1">
    <citation type="submission" date="2017-09" db="EMBL/GenBank/DDBJ databases">
        <title>Depth-based differentiation of microbial function through sediment-hosted aquifers and enrichment of novel symbionts in the deep terrestrial subsurface.</title>
        <authorList>
            <person name="Probst A.J."/>
            <person name="Ladd B."/>
            <person name="Jarett J.K."/>
            <person name="Geller-Mcgrath D.E."/>
            <person name="Sieber C.M."/>
            <person name="Emerson J.B."/>
            <person name="Anantharaman K."/>
            <person name="Thomas B.C."/>
            <person name="Malmstrom R."/>
            <person name="Stieglmeier M."/>
            <person name="Klingl A."/>
            <person name="Woyke T."/>
            <person name="Ryan C.M."/>
            <person name="Banfield J.F."/>
        </authorList>
    </citation>
    <scope>NUCLEOTIDE SEQUENCE [LARGE SCALE GENOMIC DNA]</scope>
    <source>
        <strain evidence="8">CG17_big_fil_post_rev_8_21_14_2_50_48_46</strain>
    </source>
</reference>
<feature type="binding site" evidence="6">
    <location>
        <position position="120"/>
    </location>
    <ligand>
        <name>phosphate</name>
        <dbReference type="ChEBI" id="CHEBI:43474"/>
    </ligand>
</feature>
<evidence type="ECO:0000256" key="4">
    <source>
        <dbReference type="ARBA" id="ARBA00022679"/>
    </source>
</evidence>
<sequence length="279" mass="31099">MTIQQYRLENLFEPAEVARDSLFSQTSIRPEVAIVLGSGIQIFDNLEDQEVVPYEKIQGFPKASVKGHKGEITLGKFEGKSVAIFHGRLHRYEGHPWSNVVFPTTLMHAMGIKTKILTNAAGGIHRYYTPGDLVLIRDHIYWQPVTQEERAYLSLQTGGGRMYYGYNPELLEKARQAAHSADVALRQGTYVCLLGPTYETHAELKLFSRMGGDIVGMSTIPEAIWAQALGMDVVCFSCVTNVTYDPSALANTSHEEVVQVAQQSSARLDRLLQALLRNL</sequence>
<feature type="binding site" evidence="6">
    <location>
        <position position="68"/>
    </location>
    <ligand>
        <name>phosphate</name>
        <dbReference type="ChEBI" id="CHEBI:43474"/>
    </ligand>
</feature>
<dbReference type="UniPathway" id="UPA00606"/>
<evidence type="ECO:0000259" key="7">
    <source>
        <dbReference type="Pfam" id="PF01048"/>
    </source>
</evidence>
<dbReference type="AlphaFoldDB" id="A0A2M7FX77"/>
<feature type="binding site" evidence="6">
    <location>
        <position position="38"/>
    </location>
    <ligand>
        <name>phosphate</name>
        <dbReference type="ChEBI" id="CHEBI:43474"/>
    </ligand>
</feature>
<comment type="function">
    <text evidence="5">The purine nucleoside phosphorylases catalyze the phosphorolytic breakdown of the N-glycosidic bond in the beta-(deoxy)ribonucleoside molecules, with the formation of the corresponding free purine bases and pentose-1-phosphate.</text>
</comment>
<evidence type="ECO:0000256" key="5">
    <source>
        <dbReference type="PIRNR" id="PIRNR000477"/>
    </source>
</evidence>
<dbReference type="EMBL" id="PFFQ01000066">
    <property type="protein sequence ID" value="PIW13824.1"/>
    <property type="molecule type" value="Genomic_DNA"/>
</dbReference>
<gene>
    <name evidence="8" type="ORF">COW36_24470</name>
</gene>
<evidence type="ECO:0000256" key="1">
    <source>
        <dbReference type="ARBA" id="ARBA00005058"/>
    </source>
</evidence>
<dbReference type="InterPro" id="IPR035994">
    <property type="entry name" value="Nucleoside_phosphorylase_sf"/>
</dbReference>
<dbReference type="PANTHER" id="PTHR11904:SF9">
    <property type="entry name" value="PURINE NUCLEOSIDE PHOSPHORYLASE-RELATED"/>
    <property type="match status" value="1"/>
</dbReference>
<feature type="binding site" evidence="6">
    <location>
        <position position="241"/>
    </location>
    <ligand>
        <name>a purine D-ribonucleoside</name>
        <dbReference type="ChEBI" id="CHEBI:142355"/>
    </ligand>
</feature>
<evidence type="ECO:0000256" key="6">
    <source>
        <dbReference type="PIRSR" id="PIRSR000477-2"/>
    </source>
</evidence>
<accession>A0A2M7FX77</accession>
<dbReference type="PIRSF" id="PIRSF000477">
    <property type="entry name" value="PurNPase"/>
    <property type="match status" value="1"/>
</dbReference>
<dbReference type="EC" id="2.4.2.1" evidence="5"/>
<name>A0A2M7FX77_9BACT</name>
<dbReference type="GO" id="GO:0009116">
    <property type="term" value="P:nucleoside metabolic process"/>
    <property type="evidence" value="ECO:0007669"/>
    <property type="project" value="InterPro"/>
</dbReference>
<dbReference type="GO" id="GO:0005737">
    <property type="term" value="C:cytoplasm"/>
    <property type="evidence" value="ECO:0007669"/>
    <property type="project" value="TreeGrafter"/>
</dbReference>
<dbReference type="Gene3D" id="3.40.50.1580">
    <property type="entry name" value="Nucleoside phosphorylase domain"/>
    <property type="match status" value="1"/>
</dbReference>
<organism evidence="8 9">
    <name type="scientific">bacterium (Candidatus Blackallbacteria) CG17_big_fil_post_rev_8_21_14_2_50_48_46</name>
    <dbReference type="NCBI Taxonomy" id="2014261"/>
    <lineage>
        <taxon>Bacteria</taxon>
        <taxon>Candidatus Blackallbacteria</taxon>
    </lineage>
</organism>
<protein>
    <recommendedName>
        <fullName evidence="5">Purine nucleoside phosphorylase</fullName>
        <ecNumber evidence="5">2.4.2.1</ecNumber>
    </recommendedName>
    <alternativeName>
        <fullName evidence="5">Inosine-guanosine phosphorylase</fullName>
    </alternativeName>
</protein>
<keyword evidence="4 5" id="KW-0808">Transferase</keyword>
<dbReference type="Proteomes" id="UP000231019">
    <property type="component" value="Unassembled WGS sequence"/>
</dbReference>
<comment type="caution">
    <text evidence="8">The sequence shown here is derived from an EMBL/GenBank/DDBJ whole genome shotgun (WGS) entry which is preliminary data.</text>
</comment>
<feature type="binding site" evidence="6">
    <location>
        <position position="199"/>
    </location>
    <ligand>
        <name>a purine D-ribonucleoside</name>
        <dbReference type="ChEBI" id="CHEBI:142355"/>
    </ligand>
</feature>
<evidence type="ECO:0000256" key="2">
    <source>
        <dbReference type="ARBA" id="ARBA00006751"/>
    </source>
</evidence>
<dbReference type="Pfam" id="PF01048">
    <property type="entry name" value="PNP_UDP_1"/>
    <property type="match status" value="1"/>
</dbReference>
<proteinExistence type="inferred from homology"/>
<feature type="binding site" evidence="6">
    <location>
        <begin position="88"/>
        <end position="90"/>
    </location>
    <ligand>
        <name>phosphate</name>
        <dbReference type="ChEBI" id="CHEBI:43474"/>
    </ligand>
</feature>
<keyword evidence="3 5" id="KW-0328">Glycosyltransferase</keyword>
<dbReference type="NCBIfam" id="TIGR01697">
    <property type="entry name" value="PNPH-PUNA-XAPA"/>
    <property type="match status" value="1"/>
</dbReference>
<dbReference type="InterPro" id="IPR000845">
    <property type="entry name" value="Nucleoside_phosphorylase_d"/>
</dbReference>
<dbReference type="NCBIfam" id="NF006054">
    <property type="entry name" value="PRK08202.1"/>
    <property type="match status" value="1"/>
</dbReference>
<comment type="similarity">
    <text evidence="2 5">Belongs to the PNP/MTAP phosphorylase family.</text>
</comment>
<comment type="pathway">
    <text evidence="1 5">Purine metabolism; purine nucleoside salvage.</text>
</comment>
<dbReference type="CDD" id="cd09009">
    <property type="entry name" value="PNP-EcPNPII_like"/>
    <property type="match status" value="1"/>
</dbReference>
<feature type="domain" description="Nucleoside phosphorylase" evidence="7">
    <location>
        <begin position="32"/>
        <end position="277"/>
    </location>
</feature>
<evidence type="ECO:0000313" key="8">
    <source>
        <dbReference type="EMBL" id="PIW13824.1"/>
    </source>
</evidence>
<evidence type="ECO:0000313" key="9">
    <source>
        <dbReference type="Proteomes" id="UP000231019"/>
    </source>
</evidence>
<dbReference type="GO" id="GO:0004731">
    <property type="term" value="F:purine-nucleoside phosphorylase activity"/>
    <property type="evidence" value="ECO:0007669"/>
    <property type="project" value="UniProtKB-EC"/>
</dbReference>